<protein>
    <submittedName>
        <fullName evidence="2">RecT protein</fullName>
    </submittedName>
</protein>
<sequence length="204" mass="22091">MENESNQLAIATPKKEISTPVMADFADALKIGKVFAASGLVPTAYVGKPADCAIAVDMAQRMGVPPLMVMQQLYVVKGKPSWSGQACLCFIRQRFTDVRVNYTGERGTNKRGCYITAKDGDTELAGAEVTIAMAIAEGWLSNPKWKSMPEQMLAYRAGAFFARVYCPDVLMGCHVEGEAEEISQKAVNAPDPFAEAEGEQNANE</sequence>
<evidence type="ECO:0000313" key="2">
    <source>
        <dbReference type="EMBL" id="DAE11542.1"/>
    </source>
</evidence>
<reference evidence="2" key="1">
    <citation type="journal article" date="2021" name="Proc. Natl. Acad. Sci. U.S.A.">
        <title>A Catalog of Tens of Thousands of Viruses from Human Metagenomes Reveals Hidden Associations with Chronic Diseases.</title>
        <authorList>
            <person name="Tisza M.J."/>
            <person name="Buck C.B."/>
        </authorList>
    </citation>
    <scope>NUCLEOTIDE SEQUENCE</scope>
    <source>
        <strain evidence="2">Ct4tH12</strain>
    </source>
</reference>
<accession>A0A8S5PWW8</accession>
<evidence type="ECO:0000256" key="1">
    <source>
        <dbReference type="SAM" id="MobiDB-lite"/>
    </source>
</evidence>
<feature type="region of interest" description="Disordered" evidence="1">
    <location>
        <begin position="184"/>
        <end position="204"/>
    </location>
</feature>
<organism evidence="2">
    <name type="scientific">Myoviridae sp. ct4tH12</name>
    <dbReference type="NCBI Taxonomy" id="2825031"/>
    <lineage>
        <taxon>Viruses</taxon>
        <taxon>Duplodnaviria</taxon>
        <taxon>Heunggongvirae</taxon>
        <taxon>Uroviricota</taxon>
        <taxon>Caudoviricetes</taxon>
    </lineage>
</organism>
<name>A0A8S5PWW8_9CAUD</name>
<dbReference type="EMBL" id="BK015534">
    <property type="protein sequence ID" value="DAE11542.1"/>
    <property type="molecule type" value="Genomic_DNA"/>
</dbReference>
<proteinExistence type="predicted"/>